<evidence type="ECO:0000256" key="2">
    <source>
        <dbReference type="SAM" id="MobiDB-lite"/>
    </source>
</evidence>
<keyword evidence="1" id="KW-0175">Coiled coil</keyword>
<feature type="region of interest" description="Disordered" evidence="2">
    <location>
        <begin position="54"/>
        <end position="177"/>
    </location>
</feature>
<accession>A0AAN8HFL7</accession>
<organism evidence="3 4">
    <name type="scientific">Champsocephalus gunnari</name>
    <name type="common">Mackerel icefish</name>
    <dbReference type="NCBI Taxonomy" id="52237"/>
    <lineage>
        <taxon>Eukaryota</taxon>
        <taxon>Metazoa</taxon>
        <taxon>Chordata</taxon>
        <taxon>Craniata</taxon>
        <taxon>Vertebrata</taxon>
        <taxon>Euteleostomi</taxon>
        <taxon>Actinopterygii</taxon>
        <taxon>Neopterygii</taxon>
        <taxon>Teleostei</taxon>
        <taxon>Neoteleostei</taxon>
        <taxon>Acanthomorphata</taxon>
        <taxon>Eupercaria</taxon>
        <taxon>Perciformes</taxon>
        <taxon>Notothenioidei</taxon>
        <taxon>Channichthyidae</taxon>
        <taxon>Champsocephalus</taxon>
    </lineage>
</organism>
<reference evidence="3 4" key="1">
    <citation type="journal article" date="2023" name="Mol. Biol. Evol.">
        <title>Genomics of Secondarily Temperate Adaptation in the Only Non-Antarctic Icefish.</title>
        <authorList>
            <person name="Rivera-Colon A.G."/>
            <person name="Rayamajhi N."/>
            <person name="Minhas B.F."/>
            <person name="Madrigal G."/>
            <person name="Bilyk K.T."/>
            <person name="Yoon V."/>
            <person name="Hune M."/>
            <person name="Gregory S."/>
            <person name="Cheng C.H.C."/>
            <person name="Catchen J.M."/>
        </authorList>
    </citation>
    <scope>NUCLEOTIDE SEQUENCE [LARGE SCALE GENOMIC DNA]</scope>
    <source>
        <tissue evidence="3">White muscle</tissue>
    </source>
</reference>
<keyword evidence="4" id="KW-1185">Reference proteome</keyword>
<feature type="compositionally biased region" description="Basic and acidic residues" evidence="2">
    <location>
        <begin position="69"/>
        <end position="79"/>
    </location>
</feature>
<sequence>MSGLELLRELVTERLSAAAEEIFAAFKNTLAGYEEEIHRQRAELQTLNKIKIKKRSDQPQLALSEDFPSDQHQEEHCEQEWSSALDQEPPQTEKSQEEAEEEEDTIKVIFTPPCVNNKLDQDKADPLPSTSTVEAETEVEGRAYSGFSVVEKDNSGEEWADSGGSQSEDSDEDWRKRKAHRPMVLKLHPDAAFNSSVIVPLAGTAVMTTPKM</sequence>
<dbReference type="EMBL" id="JAURVH010001527">
    <property type="protein sequence ID" value="KAK5913598.1"/>
    <property type="molecule type" value="Genomic_DNA"/>
</dbReference>
<evidence type="ECO:0000313" key="4">
    <source>
        <dbReference type="Proteomes" id="UP001331515"/>
    </source>
</evidence>
<dbReference type="AlphaFoldDB" id="A0AAN8HFL7"/>
<comment type="caution">
    <text evidence="3">The sequence shown here is derived from an EMBL/GenBank/DDBJ whole genome shotgun (WGS) entry which is preliminary data.</text>
</comment>
<dbReference type="Proteomes" id="UP001331515">
    <property type="component" value="Unassembled WGS sequence"/>
</dbReference>
<protein>
    <submittedName>
        <fullName evidence="3">Uncharacterized protein</fullName>
    </submittedName>
</protein>
<name>A0AAN8HFL7_CHAGU</name>
<gene>
    <name evidence="3" type="ORF">CgunFtcFv8_008116</name>
</gene>
<feature type="coiled-coil region" evidence="1">
    <location>
        <begin position="23"/>
        <end position="50"/>
    </location>
</feature>
<evidence type="ECO:0000256" key="1">
    <source>
        <dbReference type="SAM" id="Coils"/>
    </source>
</evidence>
<proteinExistence type="predicted"/>
<evidence type="ECO:0000313" key="3">
    <source>
        <dbReference type="EMBL" id="KAK5913598.1"/>
    </source>
</evidence>
<feature type="compositionally biased region" description="Polar residues" evidence="2">
    <location>
        <begin position="80"/>
        <end position="93"/>
    </location>
</feature>